<feature type="chain" id="PRO_5046967362" description="Secreted protein" evidence="2">
    <location>
        <begin position="31"/>
        <end position="65"/>
    </location>
</feature>
<dbReference type="Proteomes" id="UP001642483">
    <property type="component" value="Unassembled WGS sequence"/>
</dbReference>
<name>A0ABP0GEL0_CLALP</name>
<evidence type="ECO:0008006" key="5">
    <source>
        <dbReference type="Google" id="ProtNLM"/>
    </source>
</evidence>
<dbReference type="EMBL" id="CAWYQH010000114">
    <property type="protein sequence ID" value="CAK8690221.1"/>
    <property type="molecule type" value="Genomic_DNA"/>
</dbReference>
<feature type="signal peptide" evidence="2">
    <location>
        <begin position="1"/>
        <end position="30"/>
    </location>
</feature>
<feature type="region of interest" description="Disordered" evidence="1">
    <location>
        <begin position="34"/>
        <end position="65"/>
    </location>
</feature>
<protein>
    <recommendedName>
        <fullName evidence="5">Secreted protein</fullName>
    </recommendedName>
</protein>
<evidence type="ECO:0000256" key="2">
    <source>
        <dbReference type="SAM" id="SignalP"/>
    </source>
</evidence>
<reference evidence="3 4" key="1">
    <citation type="submission" date="2024-02" db="EMBL/GenBank/DDBJ databases">
        <authorList>
            <person name="Daric V."/>
            <person name="Darras S."/>
        </authorList>
    </citation>
    <scope>NUCLEOTIDE SEQUENCE [LARGE SCALE GENOMIC DNA]</scope>
</reference>
<evidence type="ECO:0000256" key="1">
    <source>
        <dbReference type="SAM" id="MobiDB-lite"/>
    </source>
</evidence>
<proteinExistence type="predicted"/>
<evidence type="ECO:0000313" key="3">
    <source>
        <dbReference type="EMBL" id="CAK8690221.1"/>
    </source>
</evidence>
<gene>
    <name evidence="3" type="ORF">CVLEPA_LOCUS22855</name>
</gene>
<accession>A0ABP0GEL0</accession>
<evidence type="ECO:0000313" key="4">
    <source>
        <dbReference type="Proteomes" id="UP001642483"/>
    </source>
</evidence>
<keyword evidence="2" id="KW-0732">Signal</keyword>
<comment type="caution">
    <text evidence="3">The sequence shown here is derived from an EMBL/GenBank/DDBJ whole genome shotgun (WGS) entry which is preliminary data.</text>
</comment>
<keyword evidence="4" id="KW-1185">Reference proteome</keyword>
<sequence length="65" mass="6748">MNSISGLCKNPVRGIFMLFAAFLSITIANSDVIHGSGSGEAPTEEENARKASTPKVAPHSMASVT</sequence>
<organism evidence="3 4">
    <name type="scientific">Clavelina lepadiformis</name>
    <name type="common">Light-bulb sea squirt</name>
    <name type="synonym">Ascidia lepadiformis</name>
    <dbReference type="NCBI Taxonomy" id="159417"/>
    <lineage>
        <taxon>Eukaryota</taxon>
        <taxon>Metazoa</taxon>
        <taxon>Chordata</taxon>
        <taxon>Tunicata</taxon>
        <taxon>Ascidiacea</taxon>
        <taxon>Aplousobranchia</taxon>
        <taxon>Clavelinidae</taxon>
        <taxon>Clavelina</taxon>
    </lineage>
</organism>